<keyword evidence="1" id="KW-0812">Transmembrane</keyword>
<evidence type="ECO:0000313" key="3">
    <source>
        <dbReference type="Proteomes" id="UP001623660"/>
    </source>
</evidence>
<protein>
    <submittedName>
        <fullName evidence="2">Uncharacterized protein</fullName>
    </submittedName>
</protein>
<gene>
    <name evidence="2" type="ORF">ACJDU8_14600</name>
</gene>
<comment type="caution">
    <text evidence="2">The sequence shown here is derived from an EMBL/GenBank/DDBJ whole genome shotgun (WGS) entry which is preliminary data.</text>
</comment>
<proteinExistence type="predicted"/>
<dbReference type="Proteomes" id="UP001623660">
    <property type="component" value="Unassembled WGS sequence"/>
</dbReference>
<evidence type="ECO:0000256" key="1">
    <source>
        <dbReference type="SAM" id="Phobius"/>
    </source>
</evidence>
<accession>A0ABW8SNJ0</accession>
<keyword evidence="1" id="KW-0472">Membrane</keyword>
<evidence type="ECO:0000313" key="2">
    <source>
        <dbReference type="EMBL" id="MFL0196776.1"/>
    </source>
</evidence>
<feature type="transmembrane region" description="Helical" evidence="1">
    <location>
        <begin position="6"/>
        <end position="23"/>
    </location>
</feature>
<name>A0ABW8SNJ0_9CLOT</name>
<sequence>MNRDYILVIIQWIVAIGLLIWFIPKDKIREALVAFSFGQYH</sequence>
<keyword evidence="3" id="KW-1185">Reference proteome</keyword>
<keyword evidence="1" id="KW-1133">Transmembrane helix</keyword>
<dbReference type="EMBL" id="JBJHZX010000021">
    <property type="protein sequence ID" value="MFL0196776.1"/>
    <property type="molecule type" value="Genomic_DNA"/>
</dbReference>
<organism evidence="2 3">
    <name type="scientific">Candidatus Clostridium eludens</name>
    <dbReference type="NCBI Taxonomy" id="3381663"/>
    <lineage>
        <taxon>Bacteria</taxon>
        <taxon>Bacillati</taxon>
        <taxon>Bacillota</taxon>
        <taxon>Clostridia</taxon>
        <taxon>Eubacteriales</taxon>
        <taxon>Clostridiaceae</taxon>
        <taxon>Clostridium</taxon>
    </lineage>
</organism>
<dbReference type="RefSeq" id="WP_406792883.1">
    <property type="nucleotide sequence ID" value="NZ_JBJHZX010000021.1"/>
</dbReference>
<reference evidence="2 3" key="1">
    <citation type="submission" date="2024-11" db="EMBL/GenBank/DDBJ databases">
        <authorList>
            <person name="Heng Y.C."/>
            <person name="Lim A.C.H."/>
            <person name="Lee J.K.Y."/>
            <person name="Kittelmann S."/>
        </authorList>
    </citation>
    <scope>NUCLEOTIDE SEQUENCE [LARGE SCALE GENOMIC DNA]</scope>
    <source>
        <strain evidence="2 3">WILCCON 0269</strain>
    </source>
</reference>